<feature type="domain" description="Ribosomal RNA large subunit methyltransferase K/L-like methyltransferase" evidence="6">
    <location>
        <begin position="183"/>
        <end position="286"/>
    </location>
</feature>
<evidence type="ECO:0000256" key="2">
    <source>
        <dbReference type="ARBA" id="ARBA00022490"/>
    </source>
</evidence>
<dbReference type="GO" id="GO:0030488">
    <property type="term" value="P:tRNA methylation"/>
    <property type="evidence" value="ECO:0007669"/>
    <property type="project" value="TreeGrafter"/>
</dbReference>
<dbReference type="InterPro" id="IPR029063">
    <property type="entry name" value="SAM-dependent_MTases_sf"/>
</dbReference>
<dbReference type="PROSITE" id="PS01261">
    <property type="entry name" value="UPF0020"/>
    <property type="match status" value="1"/>
</dbReference>
<dbReference type="AlphaFoldDB" id="A0A317JQX6"/>
<name>A0A317JQX6_9BACT</name>
<sequence length="386" mass="43063">MSSYLFFLGRVNNLCFAEASRVIGTLYPEANFVRILPHVALVDELSEEQAVSLQERLGGTIKIAKVVETTSPLSTEQIEEKSAEVLVNLRKPEVKSLSFGIGEFGRESLDAPNLTRIKKILKSKGISSRFIDSPRYGLSASVLLHQDVEEVVIVKANDQLVFGYTIAVQNIDDWTKRDRMKPRSDRRRGMLPPKLARILVNLAAPTKGERVLDPFCGTGTTLLEGLMVGQEVIGADIRQEAVDQSRENIEWFVSQYPGNYTWDVAMSDATKLTPELLRGTVDAIVAEGFLGPLTPLERELPNMFKGLEKLYLGAFKQWTHILKPGAVVCIALPRVEAGKKVYSLSPLIDSLEKFGYNILLSPFVYDREGTITQREIFTVQFKGLDN</sequence>
<keyword evidence="4" id="KW-0808">Transferase</keyword>
<evidence type="ECO:0000256" key="1">
    <source>
        <dbReference type="ARBA" id="ARBA00004496"/>
    </source>
</evidence>
<keyword evidence="2" id="KW-0963">Cytoplasm</keyword>
<gene>
    <name evidence="7" type="ORF">C5B42_05975</name>
</gene>
<dbReference type="InterPro" id="IPR001091">
    <property type="entry name" value="RM_Methyltransferase"/>
</dbReference>
<dbReference type="InterPro" id="IPR053943">
    <property type="entry name" value="RlmKL-like_Mtase_CS"/>
</dbReference>
<dbReference type="PANTHER" id="PTHR14911">
    <property type="entry name" value="THUMP DOMAIN-CONTAINING"/>
    <property type="match status" value="1"/>
</dbReference>
<dbReference type="Gene3D" id="3.40.50.150">
    <property type="entry name" value="Vaccinia Virus protein VP39"/>
    <property type="match status" value="1"/>
</dbReference>
<dbReference type="Pfam" id="PF01170">
    <property type="entry name" value="UPF0020"/>
    <property type="match status" value="1"/>
</dbReference>
<proteinExistence type="predicted"/>
<dbReference type="GO" id="GO:0005737">
    <property type="term" value="C:cytoplasm"/>
    <property type="evidence" value="ECO:0007669"/>
    <property type="project" value="UniProtKB-SubCell"/>
</dbReference>
<evidence type="ECO:0000256" key="3">
    <source>
        <dbReference type="ARBA" id="ARBA00022603"/>
    </source>
</evidence>
<protein>
    <recommendedName>
        <fullName evidence="6">Ribosomal RNA large subunit methyltransferase K/L-like methyltransferase domain-containing protein</fullName>
    </recommendedName>
</protein>
<evidence type="ECO:0000259" key="6">
    <source>
        <dbReference type="Pfam" id="PF01170"/>
    </source>
</evidence>
<dbReference type="GO" id="GO:0003677">
    <property type="term" value="F:DNA binding"/>
    <property type="evidence" value="ECO:0007669"/>
    <property type="project" value="InterPro"/>
</dbReference>
<dbReference type="Proteomes" id="UP000246104">
    <property type="component" value="Unassembled WGS sequence"/>
</dbReference>
<dbReference type="SUPFAM" id="SSF53335">
    <property type="entry name" value="S-adenosyl-L-methionine-dependent methyltransferases"/>
    <property type="match status" value="1"/>
</dbReference>
<dbReference type="EMBL" id="PSRQ01000063">
    <property type="protein sequence ID" value="PWU22455.1"/>
    <property type="molecule type" value="Genomic_DNA"/>
</dbReference>
<accession>A0A317JQX6</accession>
<evidence type="ECO:0000256" key="4">
    <source>
        <dbReference type="ARBA" id="ARBA00022679"/>
    </source>
</evidence>
<dbReference type="GO" id="GO:0008170">
    <property type="term" value="F:N-methyltransferase activity"/>
    <property type="evidence" value="ECO:0007669"/>
    <property type="project" value="InterPro"/>
</dbReference>
<evidence type="ECO:0000256" key="5">
    <source>
        <dbReference type="ARBA" id="ARBA00022694"/>
    </source>
</evidence>
<keyword evidence="5" id="KW-0819">tRNA processing</keyword>
<comment type="subcellular location">
    <subcellularLocation>
        <location evidence="1">Cytoplasm</location>
    </subcellularLocation>
</comment>
<reference evidence="7 8" key="1">
    <citation type="submission" date="2018-02" db="EMBL/GenBank/DDBJ databases">
        <title>Genomic Reconstructions from Amazon Rainforest and Pasture Soil Reveal Novel Insights into the Physiology of Candidate Phyla in Tropical Sites.</title>
        <authorList>
            <person name="Kroeger M.E."/>
            <person name="Delmont T."/>
            <person name="Eren A.M."/>
            <person name="Guo J."/>
            <person name="Meyer K.M."/>
            <person name="Khan K."/>
            <person name="Rodrigues J.L.M."/>
            <person name="Bohannan B.J.M."/>
            <person name="Tringe S."/>
            <person name="Borges C.D."/>
            <person name="Tiedje J."/>
            <person name="Tsai S.M."/>
            <person name="Nusslein K."/>
        </authorList>
    </citation>
    <scope>NUCLEOTIDE SEQUENCE [LARGE SCALE GENOMIC DNA]</scope>
    <source>
        <strain evidence="7">Amazon FNV 2010 28 9</strain>
    </source>
</reference>
<comment type="caution">
    <text evidence="7">The sequence shown here is derived from an EMBL/GenBank/DDBJ whole genome shotgun (WGS) entry which is preliminary data.</text>
</comment>
<dbReference type="CDD" id="cd02440">
    <property type="entry name" value="AdoMet_MTases"/>
    <property type="match status" value="1"/>
</dbReference>
<dbReference type="GO" id="GO:0016423">
    <property type="term" value="F:tRNA (guanine) methyltransferase activity"/>
    <property type="evidence" value="ECO:0007669"/>
    <property type="project" value="TreeGrafter"/>
</dbReference>
<evidence type="ECO:0000313" key="7">
    <source>
        <dbReference type="EMBL" id="PWU22455.1"/>
    </source>
</evidence>
<evidence type="ECO:0000313" key="8">
    <source>
        <dbReference type="Proteomes" id="UP000246104"/>
    </source>
</evidence>
<dbReference type="PANTHER" id="PTHR14911:SF13">
    <property type="entry name" value="TRNA (GUANINE(6)-N2)-METHYLTRANSFERASE THUMP3"/>
    <property type="match status" value="1"/>
</dbReference>
<dbReference type="InterPro" id="IPR000241">
    <property type="entry name" value="RlmKL-like_Mtase"/>
</dbReference>
<keyword evidence="3" id="KW-0489">Methyltransferase</keyword>
<organism evidence="7 8">
    <name type="scientific">Candidatus Cerribacteria bacterium 'Amazon FNV 2010 28 9'</name>
    <dbReference type="NCBI Taxonomy" id="2081795"/>
    <lineage>
        <taxon>Bacteria</taxon>
        <taxon>Candidatus Cerribacteria</taxon>
    </lineage>
</organism>
<dbReference type="PRINTS" id="PR00508">
    <property type="entry name" value="S21N4MTFRASE"/>
</dbReference>